<dbReference type="SUPFAM" id="SSF55811">
    <property type="entry name" value="Nudix"/>
    <property type="match status" value="1"/>
</dbReference>
<dbReference type="Gene3D" id="3.90.79.10">
    <property type="entry name" value="Nucleoside Triphosphate Pyrophosphohydrolase"/>
    <property type="match status" value="1"/>
</dbReference>
<keyword evidence="2" id="KW-0378">Hydrolase</keyword>
<sequence>MRFQVVPAAYVFLRRSADGVDQLLLQLRRGTGYMDGHWAAAAAGHVEAGESVLDAAVREAAEELGVAIDRADLLPLCAMHRTVAPHGPIDERVDFFFECRRWAGEPRVLEADKSADLRWFTLDALPEPVVPHELQVMTALRTGTLAPITTFGFHASSGAAAD</sequence>
<dbReference type="InterPro" id="IPR015797">
    <property type="entry name" value="NUDIX_hydrolase-like_dom_sf"/>
</dbReference>
<dbReference type="PROSITE" id="PS51462">
    <property type="entry name" value="NUDIX"/>
    <property type="match status" value="1"/>
</dbReference>
<evidence type="ECO:0000313" key="5">
    <source>
        <dbReference type="Proteomes" id="UP000198403"/>
    </source>
</evidence>
<dbReference type="InterPro" id="IPR020084">
    <property type="entry name" value="NUDIX_hydrolase_CS"/>
</dbReference>
<dbReference type="GO" id="GO:0016787">
    <property type="term" value="F:hydrolase activity"/>
    <property type="evidence" value="ECO:0007669"/>
    <property type="project" value="UniProtKB-KW"/>
</dbReference>
<dbReference type="PANTHER" id="PTHR43046">
    <property type="entry name" value="GDP-MANNOSE MANNOSYL HYDROLASE"/>
    <property type="match status" value="1"/>
</dbReference>
<dbReference type="OrthoDB" id="21342at2"/>
<name>A0A238VI67_9ACTN</name>
<dbReference type="InterPro" id="IPR000086">
    <property type="entry name" value="NUDIX_hydrolase_dom"/>
</dbReference>
<evidence type="ECO:0000259" key="3">
    <source>
        <dbReference type="PROSITE" id="PS51462"/>
    </source>
</evidence>
<dbReference type="PANTHER" id="PTHR43046:SF16">
    <property type="entry name" value="ADP-RIBOSE PYROPHOSPHATASE YJHB-RELATED"/>
    <property type="match status" value="1"/>
</dbReference>
<proteinExistence type="predicted"/>
<dbReference type="EMBL" id="FZNO01000003">
    <property type="protein sequence ID" value="SNR34090.1"/>
    <property type="molecule type" value="Genomic_DNA"/>
</dbReference>
<gene>
    <name evidence="4" type="ORF">SAMN06272737_103225</name>
</gene>
<dbReference type="PROSITE" id="PS00893">
    <property type="entry name" value="NUDIX_BOX"/>
    <property type="match status" value="1"/>
</dbReference>
<evidence type="ECO:0000256" key="2">
    <source>
        <dbReference type="ARBA" id="ARBA00022801"/>
    </source>
</evidence>
<feature type="domain" description="Nudix hydrolase" evidence="3">
    <location>
        <begin position="4"/>
        <end position="142"/>
    </location>
</feature>
<reference evidence="4 5" key="1">
    <citation type="submission" date="2017-06" db="EMBL/GenBank/DDBJ databases">
        <authorList>
            <person name="Kim H.J."/>
            <person name="Triplett B.A."/>
        </authorList>
    </citation>
    <scope>NUCLEOTIDE SEQUENCE [LARGE SCALE GENOMIC DNA]</scope>
    <source>
        <strain evidence="4 5">DSM 44272</strain>
    </source>
</reference>
<accession>A0A238VI67</accession>
<organism evidence="4 5">
    <name type="scientific">Blastococcus mobilis</name>
    <dbReference type="NCBI Taxonomy" id="1938746"/>
    <lineage>
        <taxon>Bacteria</taxon>
        <taxon>Bacillati</taxon>
        <taxon>Actinomycetota</taxon>
        <taxon>Actinomycetes</taxon>
        <taxon>Geodermatophilales</taxon>
        <taxon>Geodermatophilaceae</taxon>
        <taxon>Blastococcus</taxon>
    </lineage>
</organism>
<evidence type="ECO:0000313" key="4">
    <source>
        <dbReference type="EMBL" id="SNR34090.1"/>
    </source>
</evidence>
<dbReference type="Pfam" id="PF00293">
    <property type="entry name" value="NUDIX"/>
    <property type="match status" value="1"/>
</dbReference>
<dbReference type="RefSeq" id="WP_089335345.1">
    <property type="nucleotide sequence ID" value="NZ_FZNO01000003.1"/>
</dbReference>
<dbReference type="AlphaFoldDB" id="A0A238VI67"/>
<protein>
    <submittedName>
        <fullName evidence="4">ADP-ribose pyrophosphatase YjhB, NUDIX family</fullName>
    </submittedName>
</protein>
<comment type="cofactor">
    <cofactor evidence="1">
        <name>Mg(2+)</name>
        <dbReference type="ChEBI" id="CHEBI:18420"/>
    </cofactor>
</comment>
<dbReference type="Proteomes" id="UP000198403">
    <property type="component" value="Unassembled WGS sequence"/>
</dbReference>
<evidence type="ECO:0000256" key="1">
    <source>
        <dbReference type="ARBA" id="ARBA00001946"/>
    </source>
</evidence>
<dbReference type="CDD" id="cd04683">
    <property type="entry name" value="NUDIX_Hydrolase"/>
    <property type="match status" value="1"/>
</dbReference>
<keyword evidence="5" id="KW-1185">Reference proteome</keyword>